<feature type="region of interest" description="Disordered" evidence="1">
    <location>
        <begin position="300"/>
        <end position="327"/>
    </location>
</feature>
<evidence type="ECO:0000313" key="2">
    <source>
        <dbReference type="EMBL" id="TEB37961.1"/>
    </source>
</evidence>
<dbReference type="STRING" id="71717.A0A4Y7TVE8"/>
<dbReference type="EMBL" id="QPFP01000003">
    <property type="protein sequence ID" value="TEB37961.1"/>
    <property type="molecule type" value="Genomic_DNA"/>
</dbReference>
<accession>A0A4Y7TVE8</accession>
<gene>
    <name evidence="2" type="ORF">FA13DRAFT_714420</name>
</gene>
<name>A0A4Y7TVE8_COPMI</name>
<feature type="region of interest" description="Disordered" evidence="1">
    <location>
        <begin position="195"/>
        <end position="214"/>
    </location>
</feature>
<sequence>MSLGQVFGHTETQALVTKGNADLKETFVGFQEEFFRRQESIARSNQRQRKLGEQNLIFLDSVTTIGTQPRDKWITVIDPFGIPQKFSHIPRTYAEFGRMVLYGGRRNPKMQRTLSLFVEANMFELSIDDGHRIHPLGNHDLRSLGDDTKIVMSAVTFGVRISGRVKCPLCKNRVQLQGENGGRALCVTCDRSVQVSQNNDGGDSDEDTGATQPSVTRDEVEYLNHIVVRAIDSTHTQYMDVGGNLNSYLNHYDDIETINVYNEIYGNYNGVIEMYGGVESSNWCDEIQGTYQRDDLVCDDDQGELPPGLSYGQAPPGREATRFGSRR</sequence>
<proteinExistence type="predicted"/>
<comment type="caution">
    <text evidence="2">The sequence shown here is derived from an EMBL/GenBank/DDBJ whole genome shotgun (WGS) entry which is preliminary data.</text>
</comment>
<evidence type="ECO:0000256" key="1">
    <source>
        <dbReference type="SAM" id="MobiDB-lite"/>
    </source>
</evidence>
<dbReference type="Proteomes" id="UP000298030">
    <property type="component" value="Unassembled WGS sequence"/>
</dbReference>
<protein>
    <submittedName>
        <fullName evidence="2">Uncharacterized protein</fullName>
    </submittedName>
</protein>
<dbReference type="AlphaFoldDB" id="A0A4Y7TVE8"/>
<evidence type="ECO:0000313" key="3">
    <source>
        <dbReference type="Proteomes" id="UP000298030"/>
    </source>
</evidence>
<reference evidence="2 3" key="1">
    <citation type="journal article" date="2019" name="Nat. Ecol. Evol.">
        <title>Megaphylogeny resolves global patterns of mushroom evolution.</title>
        <authorList>
            <person name="Varga T."/>
            <person name="Krizsan K."/>
            <person name="Foldi C."/>
            <person name="Dima B."/>
            <person name="Sanchez-Garcia M."/>
            <person name="Sanchez-Ramirez S."/>
            <person name="Szollosi G.J."/>
            <person name="Szarkandi J.G."/>
            <person name="Papp V."/>
            <person name="Albert L."/>
            <person name="Andreopoulos W."/>
            <person name="Angelini C."/>
            <person name="Antonin V."/>
            <person name="Barry K.W."/>
            <person name="Bougher N.L."/>
            <person name="Buchanan P."/>
            <person name="Buyck B."/>
            <person name="Bense V."/>
            <person name="Catcheside P."/>
            <person name="Chovatia M."/>
            <person name="Cooper J."/>
            <person name="Damon W."/>
            <person name="Desjardin D."/>
            <person name="Finy P."/>
            <person name="Geml J."/>
            <person name="Haridas S."/>
            <person name="Hughes K."/>
            <person name="Justo A."/>
            <person name="Karasinski D."/>
            <person name="Kautmanova I."/>
            <person name="Kiss B."/>
            <person name="Kocsube S."/>
            <person name="Kotiranta H."/>
            <person name="LaButti K.M."/>
            <person name="Lechner B.E."/>
            <person name="Liimatainen K."/>
            <person name="Lipzen A."/>
            <person name="Lukacs Z."/>
            <person name="Mihaltcheva S."/>
            <person name="Morgado L.N."/>
            <person name="Niskanen T."/>
            <person name="Noordeloos M.E."/>
            <person name="Ohm R.A."/>
            <person name="Ortiz-Santana B."/>
            <person name="Ovrebo C."/>
            <person name="Racz N."/>
            <person name="Riley R."/>
            <person name="Savchenko A."/>
            <person name="Shiryaev A."/>
            <person name="Soop K."/>
            <person name="Spirin V."/>
            <person name="Szebenyi C."/>
            <person name="Tomsovsky M."/>
            <person name="Tulloss R.E."/>
            <person name="Uehling J."/>
            <person name="Grigoriev I.V."/>
            <person name="Vagvolgyi C."/>
            <person name="Papp T."/>
            <person name="Martin F.M."/>
            <person name="Miettinen O."/>
            <person name="Hibbett D.S."/>
            <person name="Nagy L.G."/>
        </authorList>
    </citation>
    <scope>NUCLEOTIDE SEQUENCE [LARGE SCALE GENOMIC DNA]</scope>
    <source>
        <strain evidence="2 3">FP101781</strain>
    </source>
</reference>
<keyword evidence="3" id="KW-1185">Reference proteome</keyword>
<organism evidence="2 3">
    <name type="scientific">Coprinellus micaceus</name>
    <name type="common">Glistening ink-cap mushroom</name>
    <name type="synonym">Coprinus micaceus</name>
    <dbReference type="NCBI Taxonomy" id="71717"/>
    <lineage>
        <taxon>Eukaryota</taxon>
        <taxon>Fungi</taxon>
        <taxon>Dikarya</taxon>
        <taxon>Basidiomycota</taxon>
        <taxon>Agaricomycotina</taxon>
        <taxon>Agaricomycetes</taxon>
        <taxon>Agaricomycetidae</taxon>
        <taxon>Agaricales</taxon>
        <taxon>Agaricineae</taxon>
        <taxon>Psathyrellaceae</taxon>
        <taxon>Coprinellus</taxon>
    </lineage>
</organism>